<evidence type="ECO:0000256" key="3">
    <source>
        <dbReference type="ARBA" id="ARBA00022989"/>
    </source>
</evidence>
<comment type="subunit">
    <text evidence="5">The Tat system comprises two distinct complexes: a TatABC complex, containing multiple copies of TatA, TatB and TatC subunits, and a separate TatA complex, containing only TatA subunits. Substrates initially bind to the TatABC complex, which probably triggers association of the separate TatA complex to form the active translocon.</text>
</comment>
<comment type="function">
    <text evidence="5">Part of the twin-arginine translocation (Tat) system that transports large folded proteins containing a characteristic twin-arginine motif in their signal peptide across membranes. Together with TatB, TatC is part of a receptor directly interacting with Tat signal peptides.</text>
</comment>
<keyword evidence="5" id="KW-1003">Cell membrane</keyword>
<feature type="transmembrane region" description="Helical" evidence="5">
    <location>
        <begin position="14"/>
        <end position="32"/>
    </location>
</feature>
<feature type="transmembrane region" description="Helical" evidence="5">
    <location>
        <begin position="64"/>
        <end position="92"/>
    </location>
</feature>
<protein>
    <recommendedName>
        <fullName evidence="5">Sec-independent protein translocase protein TatC</fullName>
    </recommendedName>
</protein>
<keyword evidence="2 5" id="KW-0812">Transmembrane</keyword>
<feature type="compositionally biased region" description="Acidic residues" evidence="6">
    <location>
        <begin position="255"/>
        <end position="264"/>
    </location>
</feature>
<reference evidence="8" key="1">
    <citation type="submission" date="2017-12" db="EMBL/GenBank/DDBJ databases">
        <title>Draft genome sequence of Telmatospirillum siberiense 26-4b1T, an acidotolerant peatland alphaproteobacterium potentially involved in sulfur cycling.</title>
        <authorList>
            <person name="Hausmann B."/>
            <person name="Pjevac P."/>
            <person name="Schreck K."/>
            <person name="Herbold C.W."/>
            <person name="Daims H."/>
            <person name="Wagner M."/>
            <person name="Pester M."/>
            <person name="Loy A."/>
        </authorList>
    </citation>
    <scope>NUCLEOTIDE SEQUENCE [LARGE SCALE GENOMIC DNA]</scope>
    <source>
        <strain evidence="8">26-4b1</strain>
    </source>
</reference>
<dbReference type="EMBL" id="PIUM01000018">
    <property type="protein sequence ID" value="PKU23721.1"/>
    <property type="molecule type" value="Genomic_DNA"/>
</dbReference>
<sequence length="264" mass="29490">MPLLEHLIELRKRLMISAVAFIAAFILCYFYAHEIYAFLERPLADILATHGTNRRMIYTAPTEAFFTFLQVAAFAAAFICFPVWAGQLWAFIAPGLYRQEKRAFAPFMVATPVLFLAGAATVYFLVLPMALRFFLSFESFGTGGGELPIQLEAKVGEYLSLVMKLIFAFGVAYQLPVLLTLLARVGIISSADLKAKRRYAIVGVFIVAAVLTPPDIASQLSLAVPMLILYEVSILSCRWVERGRREEEEAKPEDPVEETDFNAE</sequence>
<comment type="subcellular location">
    <subcellularLocation>
        <location evidence="5">Cell membrane</location>
        <topology evidence="5">Multi-pass membrane protein</topology>
    </subcellularLocation>
    <subcellularLocation>
        <location evidence="1">Membrane</location>
        <topology evidence="1">Multi-pass membrane protein</topology>
    </subcellularLocation>
</comment>
<dbReference type="OrthoDB" id="9777044at2"/>
<dbReference type="PANTHER" id="PTHR30371:SF0">
    <property type="entry name" value="SEC-INDEPENDENT PROTEIN TRANSLOCASE PROTEIN TATC, CHLOROPLASTIC-RELATED"/>
    <property type="match status" value="1"/>
</dbReference>
<dbReference type="PRINTS" id="PR01840">
    <property type="entry name" value="TATCFAMILY"/>
</dbReference>
<dbReference type="HAMAP" id="MF_00902">
    <property type="entry name" value="TatC"/>
    <property type="match status" value="1"/>
</dbReference>
<evidence type="ECO:0000256" key="4">
    <source>
        <dbReference type="ARBA" id="ARBA00023136"/>
    </source>
</evidence>
<dbReference type="Proteomes" id="UP000233293">
    <property type="component" value="Unassembled WGS sequence"/>
</dbReference>
<feature type="transmembrane region" description="Helical" evidence="5">
    <location>
        <begin position="165"/>
        <end position="187"/>
    </location>
</feature>
<evidence type="ECO:0000256" key="2">
    <source>
        <dbReference type="ARBA" id="ARBA00022692"/>
    </source>
</evidence>
<gene>
    <name evidence="5 7" type="primary">tatC</name>
    <name evidence="7" type="ORF">CWS72_15565</name>
</gene>
<comment type="caution">
    <text evidence="5">Lacks conserved residue(s) required for the propagation of feature annotation.</text>
</comment>
<name>A0A2N3PTI5_9PROT</name>
<comment type="similarity">
    <text evidence="5">Belongs to the TatC family.</text>
</comment>
<dbReference type="GO" id="GO:0033281">
    <property type="term" value="C:TAT protein transport complex"/>
    <property type="evidence" value="ECO:0007669"/>
    <property type="project" value="UniProtKB-UniRule"/>
</dbReference>
<evidence type="ECO:0000256" key="5">
    <source>
        <dbReference type="HAMAP-Rule" id="MF_00902"/>
    </source>
</evidence>
<keyword evidence="4 5" id="KW-0472">Membrane</keyword>
<proteinExistence type="inferred from homology"/>
<accession>A0A2N3PTI5</accession>
<comment type="caution">
    <text evidence="7">The sequence shown here is derived from an EMBL/GenBank/DDBJ whole genome shotgun (WGS) entry which is preliminary data.</text>
</comment>
<evidence type="ECO:0000313" key="7">
    <source>
        <dbReference type="EMBL" id="PKU23721.1"/>
    </source>
</evidence>
<feature type="region of interest" description="Disordered" evidence="6">
    <location>
        <begin position="245"/>
        <end position="264"/>
    </location>
</feature>
<organism evidence="7 8">
    <name type="scientific">Telmatospirillum siberiense</name>
    <dbReference type="NCBI Taxonomy" id="382514"/>
    <lineage>
        <taxon>Bacteria</taxon>
        <taxon>Pseudomonadati</taxon>
        <taxon>Pseudomonadota</taxon>
        <taxon>Alphaproteobacteria</taxon>
        <taxon>Rhodospirillales</taxon>
        <taxon>Rhodospirillaceae</taxon>
        <taxon>Telmatospirillum</taxon>
    </lineage>
</organism>
<keyword evidence="8" id="KW-1185">Reference proteome</keyword>
<feature type="transmembrane region" description="Helical" evidence="5">
    <location>
        <begin position="199"/>
        <end position="216"/>
    </location>
</feature>
<dbReference type="PANTHER" id="PTHR30371">
    <property type="entry name" value="SEC-INDEPENDENT PROTEIN TRANSLOCASE PROTEIN TATC"/>
    <property type="match status" value="1"/>
</dbReference>
<evidence type="ECO:0000313" key="8">
    <source>
        <dbReference type="Proteomes" id="UP000233293"/>
    </source>
</evidence>
<feature type="compositionally biased region" description="Basic and acidic residues" evidence="6">
    <location>
        <begin position="245"/>
        <end position="254"/>
    </location>
</feature>
<dbReference type="InterPro" id="IPR002033">
    <property type="entry name" value="TatC"/>
</dbReference>
<keyword evidence="5" id="KW-0811">Translocation</keyword>
<evidence type="ECO:0000256" key="1">
    <source>
        <dbReference type="ARBA" id="ARBA00004141"/>
    </source>
</evidence>
<keyword evidence="5" id="KW-0813">Transport</keyword>
<dbReference type="GO" id="GO:0009977">
    <property type="term" value="F:proton motive force dependent protein transmembrane transporter activity"/>
    <property type="evidence" value="ECO:0007669"/>
    <property type="project" value="TreeGrafter"/>
</dbReference>
<dbReference type="AlphaFoldDB" id="A0A2N3PTI5"/>
<evidence type="ECO:0000256" key="6">
    <source>
        <dbReference type="SAM" id="MobiDB-lite"/>
    </source>
</evidence>
<dbReference type="Pfam" id="PF00902">
    <property type="entry name" value="TatC"/>
    <property type="match status" value="1"/>
</dbReference>
<keyword evidence="3 5" id="KW-1133">Transmembrane helix</keyword>
<dbReference type="GO" id="GO:0043953">
    <property type="term" value="P:protein transport by the Tat complex"/>
    <property type="evidence" value="ECO:0007669"/>
    <property type="project" value="UniProtKB-UniRule"/>
</dbReference>
<dbReference type="GO" id="GO:0065002">
    <property type="term" value="P:intracellular protein transmembrane transport"/>
    <property type="evidence" value="ECO:0007669"/>
    <property type="project" value="TreeGrafter"/>
</dbReference>
<keyword evidence="5" id="KW-0653">Protein transport</keyword>
<feature type="transmembrane region" description="Helical" evidence="5">
    <location>
        <begin position="104"/>
        <end position="126"/>
    </location>
</feature>
<dbReference type="NCBIfam" id="TIGR00945">
    <property type="entry name" value="tatC"/>
    <property type="match status" value="1"/>
</dbReference>